<organism evidence="1 2">
    <name type="scientific">Platanthera guangdongensis</name>
    <dbReference type="NCBI Taxonomy" id="2320717"/>
    <lineage>
        <taxon>Eukaryota</taxon>
        <taxon>Viridiplantae</taxon>
        <taxon>Streptophyta</taxon>
        <taxon>Embryophyta</taxon>
        <taxon>Tracheophyta</taxon>
        <taxon>Spermatophyta</taxon>
        <taxon>Magnoliopsida</taxon>
        <taxon>Liliopsida</taxon>
        <taxon>Asparagales</taxon>
        <taxon>Orchidaceae</taxon>
        <taxon>Orchidoideae</taxon>
        <taxon>Orchideae</taxon>
        <taxon>Orchidinae</taxon>
        <taxon>Platanthera</taxon>
    </lineage>
</organism>
<reference evidence="1 2" key="1">
    <citation type="journal article" date="2022" name="Nat. Plants">
        <title>Genomes of leafy and leafless Platanthera orchids illuminate the evolution of mycoheterotrophy.</title>
        <authorList>
            <person name="Li M.H."/>
            <person name="Liu K.W."/>
            <person name="Li Z."/>
            <person name="Lu H.C."/>
            <person name="Ye Q.L."/>
            <person name="Zhang D."/>
            <person name="Wang J.Y."/>
            <person name="Li Y.F."/>
            <person name="Zhong Z.M."/>
            <person name="Liu X."/>
            <person name="Yu X."/>
            <person name="Liu D.K."/>
            <person name="Tu X.D."/>
            <person name="Liu B."/>
            <person name="Hao Y."/>
            <person name="Liao X.Y."/>
            <person name="Jiang Y.T."/>
            <person name="Sun W.H."/>
            <person name="Chen J."/>
            <person name="Chen Y.Q."/>
            <person name="Ai Y."/>
            <person name="Zhai J.W."/>
            <person name="Wu S.S."/>
            <person name="Zhou Z."/>
            <person name="Hsiao Y.Y."/>
            <person name="Wu W.L."/>
            <person name="Chen Y.Y."/>
            <person name="Lin Y.F."/>
            <person name="Hsu J.L."/>
            <person name="Li C.Y."/>
            <person name="Wang Z.W."/>
            <person name="Zhao X."/>
            <person name="Zhong W.Y."/>
            <person name="Ma X.K."/>
            <person name="Ma L."/>
            <person name="Huang J."/>
            <person name="Chen G.Z."/>
            <person name="Huang M.Z."/>
            <person name="Huang L."/>
            <person name="Peng D.H."/>
            <person name="Luo Y.B."/>
            <person name="Zou S.Q."/>
            <person name="Chen S.P."/>
            <person name="Lan S."/>
            <person name="Tsai W.C."/>
            <person name="Van de Peer Y."/>
            <person name="Liu Z.J."/>
        </authorList>
    </citation>
    <scope>NUCLEOTIDE SEQUENCE [LARGE SCALE GENOMIC DNA]</scope>
    <source>
        <strain evidence="1">Lor288</strain>
    </source>
</reference>
<dbReference type="Proteomes" id="UP001412067">
    <property type="component" value="Unassembled WGS sequence"/>
</dbReference>
<comment type="caution">
    <text evidence="1">The sequence shown here is derived from an EMBL/GenBank/DDBJ whole genome shotgun (WGS) entry which is preliminary data.</text>
</comment>
<accession>A0ABR2LZD4</accession>
<evidence type="ECO:0000313" key="1">
    <source>
        <dbReference type="EMBL" id="KAK8955447.1"/>
    </source>
</evidence>
<protein>
    <submittedName>
        <fullName evidence="1">Uncharacterized protein</fullName>
    </submittedName>
</protein>
<keyword evidence="2" id="KW-1185">Reference proteome</keyword>
<evidence type="ECO:0000313" key="2">
    <source>
        <dbReference type="Proteomes" id="UP001412067"/>
    </source>
</evidence>
<gene>
    <name evidence="1" type="ORF">KSP40_PGU002239</name>
</gene>
<dbReference type="EMBL" id="JBBWWR010000013">
    <property type="protein sequence ID" value="KAK8955447.1"/>
    <property type="molecule type" value="Genomic_DNA"/>
</dbReference>
<name>A0ABR2LZD4_9ASPA</name>
<sequence>MRGAGTTLLRLGEESQWIVATRSLCHVQYPIANLSRLQRILLIISLKLQLKASMQVMYKTRVERKPTSHALGSYSPTIGQGTNERIRRRIFSVDFDLEAFSHNPIHGRFAQLAFQPSAMTNCVNQRFLSY</sequence>
<proteinExistence type="predicted"/>